<dbReference type="KEGG" id="psco:LY89DRAFT_777177"/>
<sequence length="320" mass="35693">MMEKKSGPFLQSQSACHWEEPIQMNLNPAVQVRERGPGYQHEARIRQRNNLAPGGSTVHDYKSSRDHSRHNPRRFERDPSSRPRDEVSHPLPPPPKRPRADKFHPGGRSGLPASLFSAPTGHFHGQRDPRGGQKNREPTPPRRQPSSNGPSECEEIEQARKPAQPPNKRPSPDQQNDVDQEQKHTDVRVQAEASHHNVRSTGVSPSKDAIRQLVQLKPALEVCIKIIEHALEGIKSLQQSSEWGLSEQPNTSHQTANEVLGPVHKTLEPDDPGFRSTGVSSDDGLLSPQVSIKTPAPTPGLYEVFYDSIINELSRNDNKQ</sequence>
<feature type="compositionally biased region" description="Basic and acidic residues" evidence="1">
    <location>
        <begin position="32"/>
        <end position="45"/>
    </location>
</feature>
<evidence type="ECO:0000256" key="1">
    <source>
        <dbReference type="SAM" id="MobiDB-lite"/>
    </source>
</evidence>
<dbReference type="GeneID" id="28831844"/>
<reference evidence="2 3" key="1">
    <citation type="submission" date="2015-10" db="EMBL/GenBank/DDBJ databases">
        <title>Full genome of DAOMC 229536 Phialocephala scopiformis, a fungal endophyte of spruce producing the potent anti-insectan compound rugulosin.</title>
        <authorList>
            <consortium name="DOE Joint Genome Institute"/>
            <person name="Walker A.K."/>
            <person name="Frasz S.L."/>
            <person name="Seifert K.A."/>
            <person name="Miller J.D."/>
            <person name="Mondo S.J."/>
            <person name="Labutti K."/>
            <person name="Lipzen A."/>
            <person name="Dockter R."/>
            <person name="Kennedy M."/>
            <person name="Grigoriev I.V."/>
            <person name="Spatafora J.W."/>
        </authorList>
    </citation>
    <scope>NUCLEOTIDE SEQUENCE [LARGE SCALE GENOMIC DNA]</scope>
    <source>
        <strain evidence="2 3">CBS 120377</strain>
    </source>
</reference>
<keyword evidence="3" id="KW-1185">Reference proteome</keyword>
<accession>A0A194XUP4</accession>
<gene>
    <name evidence="2" type="ORF">LY89DRAFT_777177</name>
</gene>
<feature type="compositionally biased region" description="Polar residues" evidence="1">
    <location>
        <begin position="244"/>
        <end position="257"/>
    </location>
</feature>
<dbReference type="EMBL" id="KQ947405">
    <property type="protein sequence ID" value="KUJ23427.1"/>
    <property type="molecule type" value="Genomic_DNA"/>
</dbReference>
<dbReference type="Proteomes" id="UP000070700">
    <property type="component" value="Unassembled WGS sequence"/>
</dbReference>
<organism evidence="2 3">
    <name type="scientific">Mollisia scopiformis</name>
    <name type="common">Conifer needle endophyte fungus</name>
    <name type="synonym">Phialocephala scopiformis</name>
    <dbReference type="NCBI Taxonomy" id="149040"/>
    <lineage>
        <taxon>Eukaryota</taxon>
        <taxon>Fungi</taxon>
        <taxon>Dikarya</taxon>
        <taxon>Ascomycota</taxon>
        <taxon>Pezizomycotina</taxon>
        <taxon>Leotiomycetes</taxon>
        <taxon>Helotiales</taxon>
        <taxon>Mollisiaceae</taxon>
        <taxon>Mollisia</taxon>
    </lineage>
</organism>
<feature type="region of interest" description="Disordered" evidence="1">
    <location>
        <begin position="244"/>
        <end position="293"/>
    </location>
</feature>
<feature type="compositionally biased region" description="Basic and acidic residues" evidence="1">
    <location>
        <begin position="125"/>
        <end position="140"/>
    </location>
</feature>
<feature type="region of interest" description="Disordered" evidence="1">
    <location>
        <begin position="27"/>
        <end position="208"/>
    </location>
</feature>
<proteinExistence type="predicted"/>
<evidence type="ECO:0000313" key="3">
    <source>
        <dbReference type="Proteomes" id="UP000070700"/>
    </source>
</evidence>
<feature type="compositionally biased region" description="Basic and acidic residues" evidence="1">
    <location>
        <begin position="180"/>
        <end position="195"/>
    </location>
</feature>
<dbReference type="InParanoid" id="A0A194XUP4"/>
<protein>
    <submittedName>
        <fullName evidence="2">Uncharacterized protein</fullName>
    </submittedName>
</protein>
<feature type="compositionally biased region" description="Basic and acidic residues" evidence="1">
    <location>
        <begin position="73"/>
        <end position="88"/>
    </location>
</feature>
<dbReference type="RefSeq" id="XP_018077782.1">
    <property type="nucleotide sequence ID" value="XM_018222118.1"/>
</dbReference>
<evidence type="ECO:0000313" key="2">
    <source>
        <dbReference type="EMBL" id="KUJ23427.1"/>
    </source>
</evidence>
<dbReference type="AlphaFoldDB" id="A0A194XUP4"/>
<name>A0A194XUP4_MOLSC</name>